<dbReference type="Proteomes" id="UP001622950">
    <property type="component" value="Unassembled WGS sequence"/>
</dbReference>
<evidence type="ECO:0000313" key="2">
    <source>
        <dbReference type="Proteomes" id="UP001622950"/>
    </source>
</evidence>
<accession>A0ACC7MRC8</accession>
<sequence>MYSEAKMLAYAKWHELLTDSEILMDAEERYDELLKLADDYACRGIIDRSERNTLIGIATAAYARSVADLSA</sequence>
<proteinExistence type="predicted"/>
<evidence type="ECO:0000313" key="1">
    <source>
        <dbReference type="EMBL" id="MFK9080167.1"/>
    </source>
</evidence>
<name>A0ACC7MRC8_9PSED</name>
<organism evidence="1 2">
    <name type="scientific">Pseudomonas neuropathica</name>
    <dbReference type="NCBI Taxonomy" id="2730425"/>
    <lineage>
        <taxon>Bacteria</taxon>
        <taxon>Pseudomonadati</taxon>
        <taxon>Pseudomonadota</taxon>
        <taxon>Gammaproteobacteria</taxon>
        <taxon>Pseudomonadales</taxon>
        <taxon>Pseudomonadaceae</taxon>
        <taxon>Pseudomonas</taxon>
    </lineage>
</organism>
<protein>
    <submittedName>
        <fullName evidence="1">Uncharacterized protein</fullName>
    </submittedName>
</protein>
<comment type="caution">
    <text evidence="1">The sequence shown here is derived from an EMBL/GenBank/DDBJ whole genome shotgun (WGS) entry which is preliminary data.</text>
</comment>
<reference evidence="1" key="1">
    <citation type="submission" date="2024-11" db="EMBL/GenBank/DDBJ databases">
        <authorList>
            <person name="Lucas J.A."/>
        </authorList>
    </citation>
    <scope>NUCLEOTIDE SEQUENCE</scope>
    <source>
        <strain evidence="1">Z 8.8</strain>
    </source>
</reference>
<dbReference type="EMBL" id="JBJHQE010000006">
    <property type="protein sequence ID" value="MFK9080167.1"/>
    <property type="molecule type" value="Genomic_DNA"/>
</dbReference>
<keyword evidence="2" id="KW-1185">Reference proteome</keyword>
<gene>
    <name evidence="1" type="ORF">ACJEBM_05700</name>
</gene>